<dbReference type="AlphaFoldDB" id="A0A841E5R0"/>
<gene>
    <name evidence="2" type="ORF">HNR25_001873</name>
</gene>
<evidence type="ECO:0000313" key="2">
    <source>
        <dbReference type="EMBL" id="MBB5998122.1"/>
    </source>
</evidence>
<evidence type="ECO:0000259" key="1">
    <source>
        <dbReference type="Pfam" id="PF04167"/>
    </source>
</evidence>
<comment type="caution">
    <text evidence="2">The sequence shown here is derived from an EMBL/GenBank/DDBJ whole genome shotgun (WGS) entry which is preliminary data.</text>
</comment>
<name>A0A841E5R0_9ACTN</name>
<organism evidence="2 3">
    <name type="scientific">Streptomonospora salina</name>
    <dbReference type="NCBI Taxonomy" id="104205"/>
    <lineage>
        <taxon>Bacteria</taxon>
        <taxon>Bacillati</taxon>
        <taxon>Actinomycetota</taxon>
        <taxon>Actinomycetes</taxon>
        <taxon>Streptosporangiales</taxon>
        <taxon>Nocardiopsidaceae</taxon>
        <taxon>Streptomonospora</taxon>
    </lineage>
</organism>
<keyword evidence="3" id="KW-1185">Reference proteome</keyword>
<dbReference type="Proteomes" id="UP000578077">
    <property type="component" value="Unassembled WGS sequence"/>
</dbReference>
<sequence length="109" mass="12691">MTSGQDGFRGWYVNFQEPFRRVPGGFETLDHDLDLKVPADDLTGYRWKDTEEFEARAAREELSASAVRAVRVEAGRVAAMLDAGTTWWDQSWLDWRAPESWEHRESTRR</sequence>
<protein>
    <submittedName>
        <fullName evidence="2">Protein associated with RNAse G/E</fullName>
    </submittedName>
</protein>
<dbReference type="InterPro" id="IPR035930">
    <property type="entry name" value="FomD-like_sf"/>
</dbReference>
<dbReference type="InterPro" id="IPR007295">
    <property type="entry name" value="DUF402"/>
</dbReference>
<evidence type="ECO:0000313" key="3">
    <source>
        <dbReference type="Proteomes" id="UP000578077"/>
    </source>
</evidence>
<dbReference type="EMBL" id="JACHLY010000001">
    <property type="protein sequence ID" value="MBB5998122.1"/>
    <property type="molecule type" value="Genomic_DNA"/>
</dbReference>
<dbReference type="SUPFAM" id="SSF159234">
    <property type="entry name" value="FomD-like"/>
    <property type="match status" value="1"/>
</dbReference>
<dbReference type="Gene3D" id="2.40.380.10">
    <property type="entry name" value="FomD-like"/>
    <property type="match status" value="1"/>
</dbReference>
<reference evidence="2 3" key="1">
    <citation type="submission" date="2020-08" db="EMBL/GenBank/DDBJ databases">
        <title>Sequencing the genomes of 1000 actinobacteria strains.</title>
        <authorList>
            <person name="Klenk H.-P."/>
        </authorList>
    </citation>
    <scope>NUCLEOTIDE SEQUENCE [LARGE SCALE GENOMIC DNA]</scope>
    <source>
        <strain evidence="2 3">DSM 44593</strain>
    </source>
</reference>
<proteinExistence type="predicted"/>
<accession>A0A841E5R0</accession>
<feature type="domain" description="DUF402" evidence="1">
    <location>
        <begin position="4"/>
        <end position="84"/>
    </location>
</feature>
<dbReference type="Pfam" id="PF04167">
    <property type="entry name" value="DUF402"/>
    <property type="match status" value="1"/>
</dbReference>